<dbReference type="EMBL" id="RHGB01000003">
    <property type="protein sequence ID" value="RNL66777.1"/>
    <property type="molecule type" value="Genomic_DNA"/>
</dbReference>
<comment type="caution">
    <text evidence="5">The sequence shown here is derived from an EMBL/GenBank/DDBJ whole genome shotgun (WGS) entry which is preliminary data.</text>
</comment>
<sequence>MKCTPIDLKQRHVVITGASRGIGAALAREAAAQGARVTLVARKAESLQDLAQELDGYAYALDLSMPAAVAAAIDEIENTAGPIDVLINNAAFNETGPFIKRSEASLRTHVETNFYAPMELCRQLIPRMLERQRGSVVMISSIGGEIAIANTLLYNATKAGVNLFSSTLQRELKSTPVNILLVLLGAVDTDMLTAGMKDPLIAAFSKKFKTKPLTTEYVAEKVIAALKKGEHSLVLPSGYALLCNLRKIPTWFNDMAMKRVL</sequence>
<evidence type="ECO:0000313" key="5">
    <source>
        <dbReference type="EMBL" id="RNL66777.1"/>
    </source>
</evidence>
<dbReference type="SUPFAM" id="SSF51735">
    <property type="entry name" value="NAD(P)-binding Rossmann-fold domains"/>
    <property type="match status" value="1"/>
</dbReference>
<name>A0ABX9W5R7_9GAMM</name>
<reference evidence="5 6" key="1">
    <citation type="submission" date="2018-10" db="EMBL/GenBank/DDBJ databases">
        <title>Draft genome sequence of Zhongshania sp. DSW25-10.</title>
        <authorList>
            <person name="Oh J."/>
        </authorList>
    </citation>
    <scope>NUCLEOTIDE SEQUENCE [LARGE SCALE GENOMIC DNA]</scope>
    <source>
        <strain evidence="5 6">DSW25-10</strain>
    </source>
</reference>
<evidence type="ECO:0000256" key="2">
    <source>
        <dbReference type="ARBA" id="ARBA00023002"/>
    </source>
</evidence>
<accession>A0ABX9W5R7</accession>
<dbReference type="PRINTS" id="PR00081">
    <property type="entry name" value="GDHRDH"/>
</dbReference>
<evidence type="ECO:0000259" key="4">
    <source>
        <dbReference type="SMART" id="SM00822"/>
    </source>
</evidence>
<dbReference type="Gene3D" id="3.40.50.720">
    <property type="entry name" value="NAD(P)-binding Rossmann-like Domain"/>
    <property type="match status" value="1"/>
</dbReference>
<dbReference type="Pfam" id="PF00106">
    <property type="entry name" value="adh_short"/>
    <property type="match status" value="1"/>
</dbReference>
<dbReference type="PANTHER" id="PTHR44196:SF1">
    <property type="entry name" value="DEHYDROGENASE_REDUCTASE SDR FAMILY MEMBER 7B"/>
    <property type="match status" value="1"/>
</dbReference>
<evidence type="ECO:0000256" key="1">
    <source>
        <dbReference type="ARBA" id="ARBA00006484"/>
    </source>
</evidence>
<dbReference type="PROSITE" id="PS00061">
    <property type="entry name" value="ADH_SHORT"/>
    <property type="match status" value="1"/>
</dbReference>
<organism evidence="5 6">
    <name type="scientific">Zhongshania marina</name>
    <dbReference type="NCBI Taxonomy" id="2304603"/>
    <lineage>
        <taxon>Bacteria</taxon>
        <taxon>Pseudomonadati</taxon>
        <taxon>Pseudomonadota</taxon>
        <taxon>Gammaproteobacteria</taxon>
        <taxon>Cellvibrionales</taxon>
        <taxon>Spongiibacteraceae</taxon>
        <taxon>Zhongshania</taxon>
    </lineage>
</organism>
<keyword evidence="2" id="KW-0560">Oxidoreductase</keyword>
<dbReference type="PANTHER" id="PTHR44196">
    <property type="entry name" value="DEHYDROGENASE/REDUCTASE SDR FAMILY MEMBER 7B"/>
    <property type="match status" value="1"/>
</dbReference>
<protein>
    <submittedName>
        <fullName evidence="5">SDR family NAD(P)-dependent oxidoreductase</fullName>
    </submittedName>
</protein>
<dbReference type="InterPro" id="IPR036291">
    <property type="entry name" value="NAD(P)-bd_dom_sf"/>
</dbReference>
<dbReference type="PRINTS" id="PR00080">
    <property type="entry name" value="SDRFAMILY"/>
</dbReference>
<keyword evidence="6" id="KW-1185">Reference proteome</keyword>
<gene>
    <name evidence="5" type="ORF">D0911_04370</name>
</gene>
<evidence type="ECO:0000313" key="6">
    <source>
        <dbReference type="Proteomes" id="UP000274695"/>
    </source>
</evidence>
<dbReference type="Proteomes" id="UP000274695">
    <property type="component" value="Unassembled WGS sequence"/>
</dbReference>
<dbReference type="SMART" id="SM00822">
    <property type="entry name" value="PKS_KR"/>
    <property type="match status" value="1"/>
</dbReference>
<feature type="domain" description="Ketoreductase" evidence="4">
    <location>
        <begin position="11"/>
        <end position="190"/>
    </location>
</feature>
<dbReference type="CDD" id="cd05233">
    <property type="entry name" value="SDR_c"/>
    <property type="match status" value="1"/>
</dbReference>
<dbReference type="InterPro" id="IPR002347">
    <property type="entry name" value="SDR_fam"/>
</dbReference>
<dbReference type="InterPro" id="IPR057326">
    <property type="entry name" value="KR_dom"/>
</dbReference>
<evidence type="ECO:0000256" key="3">
    <source>
        <dbReference type="RuleBase" id="RU000363"/>
    </source>
</evidence>
<proteinExistence type="inferred from homology"/>
<dbReference type="InterPro" id="IPR020904">
    <property type="entry name" value="Sc_DH/Rdtase_CS"/>
</dbReference>
<comment type="similarity">
    <text evidence="1 3">Belongs to the short-chain dehydrogenases/reductases (SDR) family.</text>
</comment>
<dbReference type="RefSeq" id="WP_123181644.1">
    <property type="nucleotide sequence ID" value="NZ_RHGB01000003.1"/>
</dbReference>